<gene>
    <name evidence="1" type="ORF">D8674_041711</name>
</gene>
<comment type="caution">
    <text evidence="1">The sequence shown here is derived from an EMBL/GenBank/DDBJ whole genome shotgun (WGS) entry which is preliminary data.</text>
</comment>
<accession>A0A5N5I119</accession>
<name>A0A5N5I119_9ROSA</name>
<dbReference type="AlphaFoldDB" id="A0A5N5I119"/>
<proteinExistence type="predicted"/>
<dbReference type="Proteomes" id="UP000327157">
    <property type="component" value="Unassembled WGS sequence"/>
</dbReference>
<organism evidence="1 2">
    <name type="scientific">Pyrus ussuriensis x Pyrus communis</name>
    <dbReference type="NCBI Taxonomy" id="2448454"/>
    <lineage>
        <taxon>Eukaryota</taxon>
        <taxon>Viridiplantae</taxon>
        <taxon>Streptophyta</taxon>
        <taxon>Embryophyta</taxon>
        <taxon>Tracheophyta</taxon>
        <taxon>Spermatophyta</taxon>
        <taxon>Magnoliopsida</taxon>
        <taxon>eudicotyledons</taxon>
        <taxon>Gunneridae</taxon>
        <taxon>Pentapetalae</taxon>
        <taxon>rosids</taxon>
        <taxon>fabids</taxon>
        <taxon>Rosales</taxon>
        <taxon>Rosaceae</taxon>
        <taxon>Amygdaloideae</taxon>
        <taxon>Maleae</taxon>
        <taxon>Pyrus</taxon>
    </lineage>
</organism>
<evidence type="ECO:0000313" key="2">
    <source>
        <dbReference type="Proteomes" id="UP000327157"/>
    </source>
</evidence>
<dbReference type="EMBL" id="SMOL01000112">
    <property type="protein sequence ID" value="KAB2633905.1"/>
    <property type="molecule type" value="Genomic_DNA"/>
</dbReference>
<reference evidence="1 2" key="1">
    <citation type="submission" date="2019-09" db="EMBL/GenBank/DDBJ databases">
        <authorList>
            <person name="Ou C."/>
        </authorList>
    </citation>
    <scope>NUCLEOTIDE SEQUENCE [LARGE SCALE GENOMIC DNA]</scope>
    <source>
        <strain evidence="1">S2</strain>
        <tissue evidence="1">Leaf</tissue>
    </source>
</reference>
<keyword evidence="2" id="KW-1185">Reference proteome</keyword>
<evidence type="ECO:0000313" key="1">
    <source>
        <dbReference type="EMBL" id="KAB2633905.1"/>
    </source>
</evidence>
<sequence length="267" mass="30201">MALSLAVGTEPLDGLFTINSNPFKMETFDNMLVSWVTQPTARFLLDGMHYHGVLNMAFLSASQRLLQVIEVISKYMSPFVASYIAYANQIHVVLAFYIDTIGIITDFGKHFDGEEYVSSCHFNATCNVDLLAALFVAHTVHIHVMERFLPGPTTSMAPARVLPPVNIVHILNGEGRHILLSWGGYQGSAETEWMRTAYLFHFFTFPNSESVMWFFMYDILCTAWIRPDLLHYLKNYQVVQVRNVPNGSSKLGSDVNGFHKSSMEFLN</sequence>
<protein>
    <submittedName>
        <fullName evidence="1">Uncharacterized protein</fullName>
    </submittedName>
</protein>
<reference evidence="1 2" key="2">
    <citation type="submission" date="2019-11" db="EMBL/GenBank/DDBJ databases">
        <title>A de novo genome assembly of a pear dwarfing rootstock.</title>
        <authorList>
            <person name="Wang F."/>
            <person name="Wang J."/>
            <person name="Li S."/>
            <person name="Zhang Y."/>
            <person name="Fang M."/>
            <person name="Ma L."/>
            <person name="Zhao Y."/>
            <person name="Jiang S."/>
        </authorList>
    </citation>
    <scope>NUCLEOTIDE SEQUENCE [LARGE SCALE GENOMIC DNA]</scope>
    <source>
        <strain evidence="1">S2</strain>
        <tissue evidence="1">Leaf</tissue>
    </source>
</reference>